<evidence type="ECO:0000313" key="9">
    <source>
        <dbReference type="Proteomes" id="UP000184255"/>
    </source>
</evidence>
<keyword evidence="5" id="KW-0539">Nucleus</keyword>
<dbReference type="InterPro" id="IPR036864">
    <property type="entry name" value="Zn2-C6_fun-type_DNA-bd_sf"/>
</dbReference>
<name>A0A1L7SY79_FUSMA</name>
<dbReference type="CDD" id="cd00067">
    <property type="entry name" value="GAL4"/>
    <property type="match status" value="1"/>
</dbReference>
<dbReference type="PANTHER" id="PTHR47338:SF9">
    <property type="entry name" value="ZN(II)2CYS6 TRANSCRIPTION FACTOR (EUROFUNG)"/>
    <property type="match status" value="1"/>
</dbReference>
<organism evidence="8 9">
    <name type="scientific">Fusarium mangiferae</name>
    <name type="common">Mango malformation disease fungus</name>
    <dbReference type="NCBI Taxonomy" id="192010"/>
    <lineage>
        <taxon>Eukaryota</taxon>
        <taxon>Fungi</taxon>
        <taxon>Dikarya</taxon>
        <taxon>Ascomycota</taxon>
        <taxon>Pezizomycotina</taxon>
        <taxon>Sordariomycetes</taxon>
        <taxon>Hypocreomycetidae</taxon>
        <taxon>Hypocreales</taxon>
        <taxon>Nectriaceae</taxon>
        <taxon>Fusarium</taxon>
        <taxon>Fusarium fujikuroi species complex</taxon>
    </lineage>
</organism>
<feature type="region of interest" description="Disordered" evidence="6">
    <location>
        <begin position="320"/>
        <end position="341"/>
    </location>
</feature>
<dbReference type="PANTHER" id="PTHR47338">
    <property type="entry name" value="ZN(II)2CYS6 TRANSCRIPTION FACTOR (EUROFUNG)-RELATED"/>
    <property type="match status" value="1"/>
</dbReference>
<evidence type="ECO:0000256" key="1">
    <source>
        <dbReference type="ARBA" id="ARBA00004123"/>
    </source>
</evidence>
<evidence type="ECO:0000313" key="8">
    <source>
        <dbReference type="EMBL" id="CVK88245.1"/>
    </source>
</evidence>
<keyword evidence="9" id="KW-1185">Reference proteome</keyword>
<feature type="region of interest" description="Disordered" evidence="6">
    <location>
        <begin position="83"/>
        <end position="111"/>
    </location>
</feature>
<feature type="region of interest" description="Disordered" evidence="6">
    <location>
        <begin position="598"/>
        <end position="618"/>
    </location>
</feature>
<accession>A0A1L7SY79</accession>
<dbReference type="GO" id="GO:0000981">
    <property type="term" value="F:DNA-binding transcription factor activity, RNA polymerase II-specific"/>
    <property type="evidence" value="ECO:0007669"/>
    <property type="project" value="InterPro"/>
</dbReference>
<keyword evidence="4" id="KW-0804">Transcription</keyword>
<gene>
    <name evidence="8" type="ORF">FMAN_05030</name>
</gene>
<dbReference type="PROSITE" id="PS50048">
    <property type="entry name" value="ZN2_CY6_FUNGAL_2"/>
    <property type="match status" value="1"/>
</dbReference>
<dbReference type="SMART" id="SM00066">
    <property type="entry name" value="GAL4"/>
    <property type="match status" value="1"/>
</dbReference>
<keyword evidence="3" id="KW-0805">Transcription regulation</keyword>
<dbReference type="RefSeq" id="XP_041679078.1">
    <property type="nucleotide sequence ID" value="XM_041828191.1"/>
</dbReference>
<reference evidence="9" key="1">
    <citation type="journal article" date="2016" name="Genome Biol. Evol.">
        <title>Comparative 'omics' of the Fusarium fujikuroi species complex highlights differences in genetic potential and metabolite synthesis.</title>
        <authorList>
            <person name="Niehaus E.-M."/>
            <person name="Muensterkoetter M."/>
            <person name="Proctor R.H."/>
            <person name="Brown D.W."/>
            <person name="Sharon A."/>
            <person name="Idan Y."/>
            <person name="Oren-Young L."/>
            <person name="Sieber C.M."/>
            <person name="Novak O."/>
            <person name="Pencik A."/>
            <person name="Tarkowska D."/>
            <person name="Hromadova K."/>
            <person name="Freeman S."/>
            <person name="Maymon M."/>
            <person name="Elazar M."/>
            <person name="Youssef S.A."/>
            <person name="El-Shabrawy E.S.M."/>
            <person name="Shalaby A.B.A."/>
            <person name="Houterman P."/>
            <person name="Brock N.L."/>
            <person name="Burkhardt I."/>
            <person name="Tsavkelova E.A."/>
            <person name="Dickschat J.S."/>
            <person name="Galuszka P."/>
            <person name="Gueldener U."/>
            <person name="Tudzynski B."/>
        </authorList>
    </citation>
    <scope>NUCLEOTIDE SEQUENCE [LARGE SCALE GENOMIC DNA]</scope>
    <source>
        <strain evidence="9">MRC7560</strain>
    </source>
</reference>
<evidence type="ECO:0000256" key="2">
    <source>
        <dbReference type="ARBA" id="ARBA00022723"/>
    </source>
</evidence>
<dbReference type="InterPro" id="IPR001138">
    <property type="entry name" value="Zn2Cys6_DnaBD"/>
</dbReference>
<feature type="region of interest" description="Disordered" evidence="6">
    <location>
        <begin position="48"/>
        <end position="71"/>
    </location>
</feature>
<feature type="compositionally biased region" description="Polar residues" evidence="6">
    <location>
        <begin position="86"/>
        <end position="96"/>
    </location>
</feature>
<dbReference type="GO" id="GO:0005634">
    <property type="term" value="C:nucleus"/>
    <property type="evidence" value="ECO:0007669"/>
    <property type="project" value="UniProtKB-SubCell"/>
</dbReference>
<dbReference type="Proteomes" id="UP000184255">
    <property type="component" value="Unassembled WGS sequence"/>
</dbReference>
<feature type="compositionally biased region" description="Basic and acidic residues" evidence="6">
    <location>
        <begin position="321"/>
        <end position="330"/>
    </location>
</feature>
<evidence type="ECO:0000256" key="6">
    <source>
        <dbReference type="SAM" id="MobiDB-lite"/>
    </source>
</evidence>
<dbReference type="CDD" id="cd12148">
    <property type="entry name" value="fungal_TF_MHR"/>
    <property type="match status" value="1"/>
</dbReference>
<dbReference type="VEuPathDB" id="FungiDB:FMAN_05030"/>
<sequence length="675" mass="76272">MTGNPESSVRRACESCRRKKTRCTGERPVCSFCERLNQPCEYLPRNRETVKRRRRTSRAQPGSRDRVSSVENRGDEIYELIHHPQAASSSNGSALTPDSLPRHTNRSGSFVESASRRLNRVSINDEVSVSWLPTATEARPSPDSLDHAVEEYRRRLYFQPLPLFNPEGLRDRIERFPMFLQWIFLALALSNLPYDSSSAKEADLIHSHARSARDMVLELAMRGTAQLEISQALCLLALGDILGTHPALFAHHSSNSVAEGRPALALMTIGAASRLELVRGAGYSESPHNPHGDASLRCYWSVFILEKGFAPRFTLLSQTHTKPDYPRSAREPSPPAYLGDEEYAPDLENIRDDLRTDPGITSHAVRAVSFCGDVISYLHALHIGKADNPADTNSNFYQLTNTLYDLESRLGHVHFVRNVGFSERTPEEFERHREYWAPWLLFQITAHATQGLLNHPFIHLVTLRRANRPSQPRLFLQQTVDQAMFHSAWVARLVQTCIDRGLMVYDPLIGDLVAATATIPWLFQYARDAKVSETSKENYRKCIEFLESMPDPSPRSIHKRELLHQLQTMSSQVQNNNMISFQPSKIWQLIDSDIMDAVAPQPTTDGTQGGQSDASKTTVSVQTTFVHPVGERRMDQRQTALGDSMTADIYEGLEQYSLDSIFSQPMFIDHAWLHV</sequence>
<keyword evidence="2" id="KW-0479">Metal-binding</keyword>
<dbReference type="Pfam" id="PF00172">
    <property type="entry name" value="Zn_clus"/>
    <property type="match status" value="1"/>
</dbReference>
<evidence type="ECO:0000256" key="4">
    <source>
        <dbReference type="ARBA" id="ARBA00023163"/>
    </source>
</evidence>
<evidence type="ECO:0000259" key="7">
    <source>
        <dbReference type="PROSITE" id="PS50048"/>
    </source>
</evidence>
<evidence type="ECO:0000256" key="5">
    <source>
        <dbReference type="ARBA" id="ARBA00023242"/>
    </source>
</evidence>
<feature type="compositionally biased region" description="Polar residues" evidence="6">
    <location>
        <begin position="601"/>
        <end position="618"/>
    </location>
</feature>
<dbReference type="PROSITE" id="PS00463">
    <property type="entry name" value="ZN2_CY6_FUNGAL_1"/>
    <property type="match status" value="1"/>
</dbReference>
<dbReference type="AlphaFoldDB" id="A0A1L7SY79"/>
<protein>
    <recommendedName>
        <fullName evidence="7">Zn(2)-C6 fungal-type domain-containing protein</fullName>
    </recommendedName>
</protein>
<dbReference type="GeneID" id="65084298"/>
<dbReference type="EMBL" id="FCQH01000003">
    <property type="protein sequence ID" value="CVK88245.1"/>
    <property type="molecule type" value="Genomic_DNA"/>
</dbReference>
<evidence type="ECO:0000256" key="3">
    <source>
        <dbReference type="ARBA" id="ARBA00023015"/>
    </source>
</evidence>
<dbReference type="Gene3D" id="4.10.240.10">
    <property type="entry name" value="Zn(2)-C6 fungal-type DNA-binding domain"/>
    <property type="match status" value="1"/>
</dbReference>
<comment type="subcellular location">
    <subcellularLocation>
        <location evidence="1">Nucleus</location>
    </subcellularLocation>
</comment>
<feature type="domain" description="Zn(2)-C6 fungal-type" evidence="7">
    <location>
        <begin position="12"/>
        <end position="42"/>
    </location>
</feature>
<comment type="caution">
    <text evidence="8">The sequence shown here is derived from an EMBL/GenBank/DDBJ whole genome shotgun (WGS) entry which is preliminary data.</text>
</comment>
<proteinExistence type="predicted"/>
<dbReference type="InterPro" id="IPR050815">
    <property type="entry name" value="TF_fung"/>
</dbReference>
<dbReference type="GO" id="GO:0008270">
    <property type="term" value="F:zinc ion binding"/>
    <property type="evidence" value="ECO:0007669"/>
    <property type="project" value="InterPro"/>
</dbReference>
<dbReference type="SUPFAM" id="SSF57701">
    <property type="entry name" value="Zn2/Cys6 DNA-binding domain"/>
    <property type="match status" value="1"/>
</dbReference>